<keyword evidence="3" id="KW-1185">Reference proteome</keyword>
<evidence type="ECO:0000313" key="3">
    <source>
        <dbReference type="Proteomes" id="UP000422569"/>
    </source>
</evidence>
<name>A0A6B8M1F0_9HYPH</name>
<dbReference type="AlphaFoldDB" id="A0A6B8M1F0"/>
<keyword evidence="1" id="KW-0472">Membrane</keyword>
<dbReference type="KEGG" id="mpar:F7D14_09220"/>
<keyword evidence="1" id="KW-1133">Transmembrane helix</keyword>
<evidence type="ECO:0000313" key="2">
    <source>
        <dbReference type="EMBL" id="QGM97624.1"/>
    </source>
</evidence>
<dbReference type="Proteomes" id="UP000422569">
    <property type="component" value="Chromosome"/>
</dbReference>
<feature type="transmembrane region" description="Helical" evidence="1">
    <location>
        <begin position="167"/>
        <end position="186"/>
    </location>
</feature>
<feature type="transmembrane region" description="Helical" evidence="1">
    <location>
        <begin position="63"/>
        <end position="83"/>
    </location>
</feature>
<dbReference type="RefSeq" id="WP_016917668.1">
    <property type="nucleotide sequence ID" value="NZ_CP044331.1"/>
</dbReference>
<gene>
    <name evidence="2" type="ORF">F7D14_09220</name>
</gene>
<feature type="transmembrane region" description="Helical" evidence="1">
    <location>
        <begin position="128"/>
        <end position="147"/>
    </location>
</feature>
<feature type="transmembrane region" description="Helical" evidence="1">
    <location>
        <begin position="32"/>
        <end position="51"/>
    </location>
</feature>
<sequence>MKLLRAAPEAPKGNAEDGRKLFSEINQLQNQQFTICTASITLVGAYLALVMPKPPYDTICGDAKYLAMVSCSSAGAIVVLMLLFLWHNAIAHIVAVISSYLEVCQLSDWERDIHSFRRNNSFPSRTRISTYLFLALGGLLFLFAVGVTLEFRSCGAASAKHADWPEAFQWLTLFFFGYIALVLAFIRPGGWVTKRTDLINRWIELKRGQS</sequence>
<accession>A0A6B8M1F0</accession>
<keyword evidence="1" id="KW-0812">Transmembrane</keyword>
<reference evidence="2 3" key="1">
    <citation type="submission" date="2019-09" db="EMBL/GenBank/DDBJ databases">
        <title>Isolation and complete genome sequencing of Methylocystis species.</title>
        <authorList>
            <person name="Rumah B.L."/>
            <person name="Stead C.E."/>
            <person name="Stevens B.C."/>
            <person name="Minton N.P."/>
            <person name="Grosse-Honebrink A."/>
            <person name="Zhang Y."/>
        </authorList>
    </citation>
    <scope>NUCLEOTIDE SEQUENCE [LARGE SCALE GENOMIC DNA]</scope>
    <source>
        <strain evidence="2 3">BRCS2</strain>
    </source>
</reference>
<evidence type="ECO:0000256" key="1">
    <source>
        <dbReference type="SAM" id="Phobius"/>
    </source>
</evidence>
<protein>
    <submittedName>
        <fullName evidence="2">Uncharacterized protein</fullName>
    </submittedName>
</protein>
<dbReference type="EMBL" id="CP044331">
    <property type="protein sequence ID" value="QGM97624.1"/>
    <property type="molecule type" value="Genomic_DNA"/>
</dbReference>
<proteinExistence type="predicted"/>
<organism evidence="2 3">
    <name type="scientific">Methylocystis parvus</name>
    <dbReference type="NCBI Taxonomy" id="134"/>
    <lineage>
        <taxon>Bacteria</taxon>
        <taxon>Pseudomonadati</taxon>
        <taxon>Pseudomonadota</taxon>
        <taxon>Alphaproteobacteria</taxon>
        <taxon>Hyphomicrobiales</taxon>
        <taxon>Methylocystaceae</taxon>
        <taxon>Methylocystis</taxon>
    </lineage>
</organism>